<keyword evidence="3" id="KW-1185">Reference proteome</keyword>
<name>A0AAD6YY28_9AGAR</name>
<accession>A0AAD6YY28</accession>
<gene>
    <name evidence="2" type="ORF">DFH08DRAFT_827556</name>
</gene>
<proteinExistence type="predicted"/>
<organism evidence="2 3">
    <name type="scientific">Mycena albidolilacea</name>
    <dbReference type="NCBI Taxonomy" id="1033008"/>
    <lineage>
        <taxon>Eukaryota</taxon>
        <taxon>Fungi</taxon>
        <taxon>Dikarya</taxon>
        <taxon>Basidiomycota</taxon>
        <taxon>Agaricomycotina</taxon>
        <taxon>Agaricomycetes</taxon>
        <taxon>Agaricomycetidae</taxon>
        <taxon>Agaricales</taxon>
        <taxon>Marasmiineae</taxon>
        <taxon>Mycenaceae</taxon>
        <taxon>Mycena</taxon>
    </lineage>
</organism>
<comment type="caution">
    <text evidence="2">The sequence shown here is derived from an EMBL/GenBank/DDBJ whole genome shotgun (WGS) entry which is preliminary data.</text>
</comment>
<reference evidence="2" key="1">
    <citation type="submission" date="2023-03" db="EMBL/GenBank/DDBJ databases">
        <title>Massive genome expansion in bonnet fungi (Mycena s.s.) driven by repeated elements and novel gene families across ecological guilds.</title>
        <authorList>
            <consortium name="Lawrence Berkeley National Laboratory"/>
            <person name="Harder C.B."/>
            <person name="Miyauchi S."/>
            <person name="Viragh M."/>
            <person name="Kuo A."/>
            <person name="Thoen E."/>
            <person name="Andreopoulos B."/>
            <person name="Lu D."/>
            <person name="Skrede I."/>
            <person name="Drula E."/>
            <person name="Henrissat B."/>
            <person name="Morin E."/>
            <person name="Kohler A."/>
            <person name="Barry K."/>
            <person name="LaButti K."/>
            <person name="Morin E."/>
            <person name="Salamov A."/>
            <person name="Lipzen A."/>
            <person name="Mereny Z."/>
            <person name="Hegedus B."/>
            <person name="Baldrian P."/>
            <person name="Stursova M."/>
            <person name="Weitz H."/>
            <person name="Taylor A."/>
            <person name="Grigoriev I.V."/>
            <person name="Nagy L.G."/>
            <person name="Martin F."/>
            <person name="Kauserud H."/>
        </authorList>
    </citation>
    <scope>NUCLEOTIDE SEQUENCE</scope>
    <source>
        <strain evidence="2">CBHHK002</strain>
    </source>
</reference>
<evidence type="ECO:0000256" key="1">
    <source>
        <dbReference type="SAM" id="MobiDB-lite"/>
    </source>
</evidence>
<feature type="compositionally biased region" description="Pro residues" evidence="1">
    <location>
        <begin position="283"/>
        <end position="296"/>
    </location>
</feature>
<dbReference type="EMBL" id="JARIHO010000135">
    <property type="protein sequence ID" value="KAJ7301434.1"/>
    <property type="molecule type" value="Genomic_DNA"/>
</dbReference>
<protein>
    <submittedName>
        <fullName evidence="2">Uncharacterized protein</fullName>
    </submittedName>
</protein>
<dbReference type="Proteomes" id="UP001218218">
    <property type="component" value="Unassembled WGS sequence"/>
</dbReference>
<feature type="region of interest" description="Disordered" evidence="1">
    <location>
        <begin position="283"/>
        <end position="317"/>
    </location>
</feature>
<feature type="region of interest" description="Disordered" evidence="1">
    <location>
        <begin position="201"/>
        <end position="227"/>
    </location>
</feature>
<evidence type="ECO:0000313" key="2">
    <source>
        <dbReference type="EMBL" id="KAJ7301434.1"/>
    </source>
</evidence>
<dbReference type="AlphaFoldDB" id="A0AAD6YY28"/>
<sequence length="383" mass="40554">MSMHCIPPYHSSRGHENRSQHDHNAACSYYAVWSGRVRGVYSNSYVEGEESSVMKLICPRRWIARDQTDSYTDGRQQGFKTWNDLELWWRGLCHEQHQGGCPPFEPVMFTLNPPANSHPSSAPCAGQLAPPAPLGLGVPNIVMPAGSPFGPATRNPGVSSCSTASSSSLSTASSSSLSSTGSAFGSSSSFCPSSLYLLAPKKQEPNSPSIPKDEPTTPSSSFRLNVPPRVTPETRMQLTPTGYARGTMLALAHRQDCTSARAGIAAMDLEPGRVPAIEPPMPALNPPAHAPAPAPATPRARNEDAAPPRPSVLATPHLAHPGAAAPALQYGIRGIGVIYASQAAALAAARSLGLLNPKLMVTDNAKKLEQWILGLPFAGEDDD</sequence>
<evidence type="ECO:0000313" key="3">
    <source>
        <dbReference type="Proteomes" id="UP001218218"/>
    </source>
</evidence>